<dbReference type="Proteomes" id="UP000075663">
    <property type="component" value="Unassembled WGS sequence"/>
</dbReference>
<evidence type="ECO:0000259" key="1">
    <source>
        <dbReference type="Pfam" id="PF14082"/>
    </source>
</evidence>
<gene>
    <name evidence="2" type="ORF">AWW67_06085</name>
</gene>
<sequence>MGVLENLTEDLKRYQTELAKLLNAIPKEKITELIENIPSDLSMGSMILCSCQDGFLVFIKNQFNHKYSIEYQDEMQKMMTEVFDERSKEIFTFYDPLTLFVSFGHKVQFGTQPKDQFKDNVFVLLVEDIPGSRLYPEYSKILLIGSCFYENGDFNPLEMAERDFQNALSKKNLKSKNRALDVLSKFEVLIDNAQNEEDIQKFLNDHPYIIQPNYESVLIKPKISNKYVADYAFSIRKHGTLDWTFVEIEASSKKIFTAKSLFRTEFTQAKGQLLEWDDYIAQNIKFLKDDYPSLHKPNYTLVFGRNSEIDDYRRGILRSEFGNSSNRNFSTYDDLIENFKALIERLNF</sequence>
<feature type="domain" description="Shedu protein SduA C-terminal" evidence="1">
    <location>
        <begin position="195"/>
        <end position="336"/>
    </location>
</feature>
<evidence type="ECO:0000313" key="3">
    <source>
        <dbReference type="Proteomes" id="UP000075663"/>
    </source>
</evidence>
<dbReference type="InterPro" id="IPR025359">
    <property type="entry name" value="SduA_C"/>
</dbReference>
<dbReference type="EMBL" id="LRPB01000034">
    <property type="protein sequence ID" value="KYG82992.1"/>
    <property type="molecule type" value="Genomic_DNA"/>
</dbReference>
<dbReference type="RefSeq" id="WP_062301671.1">
    <property type="nucleotide sequence ID" value="NZ_LRPB01000034.1"/>
</dbReference>
<evidence type="ECO:0000313" key="2">
    <source>
        <dbReference type="EMBL" id="KYG82992.1"/>
    </source>
</evidence>
<dbReference type="Pfam" id="PF14082">
    <property type="entry name" value="SduA_C"/>
    <property type="match status" value="1"/>
</dbReference>
<comment type="caution">
    <text evidence="2">The sequence shown here is derived from an EMBL/GenBank/DDBJ whole genome shotgun (WGS) entry which is preliminary data.</text>
</comment>
<accession>A0A150XWI4</accession>
<proteinExistence type="predicted"/>
<reference evidence="2 3" key="1">
    <citation type="submission" date="2016-01" db="EMBL/GenBank/DDBJ databases">
        <title>Genome sequencing of Roseivirga seohaensis SW-152.</title>
        <authorList>
            <person name="Selvaratnam C."/>
            <person name="Thevarajoo S."/>
            <person name="Goh K.M."/>
            <person name="Ee R."/>
            <person name="Chan K.-G."/>
            <person name="Chong C.S."/>
        </authorList>
    </citation>
    <scope>NUCLEOTIDE SEQUENCE [LARGE SCALE GENOMIC DNA]</scope>
    <source>
        <strain evidence="2 3">SW-152</strain>
    </source>
</reference>
<protein>
    <recommendedName>
        <fullName evidence="1">Shedu protein SduA C-terminal domain-containing protein</fullName>
    </recommendedName>
</protein>
<organism evidence="2 3">
    <name type="scientific">Roseivirga seohaensis</name>
    <dbReference type="NCBI Taxonomy" id="1914963"/>
    <lineage>
        <taxon>Bacteria</taxon>
        <taxon>Pseudomonadati</taxon>
        <taxon>Bacteroidota</taxon>
        <taxon>Cytophagia</taxon>
        <taxon>Cytophagales</taxon>
        <taxon>Roseivirgaceae</taxon>
        <taxon>Roseivirga</taxon>
    </lineage>
</organism>
<name>A0A150XWI4_9BACT</name>
<dbReference type="AlphaFoldDB" id="A0A150XWI4"/>